<comment type="pathway">
    <text evidence="2 9">Cofactor biosynthesis; adenosylcobalamin biosynthesis.</text>
</comment>
<evidence type="ECO:0000256" key="3">
    <source>
        <dbReference type="ARBA" id="ARBA00006263"/>
    </source>
</evidence>
<dbReference type="HOGENOM" id="CLU_054212_1_0_6"/>
<feature type="transmembrane region" description="Helical" evidence="9">
    <location>
        <begin position="72"/>
        <end position="93"/>
    </location>
</feature>
<keyword evidence="8 9" id="KW-0472">Membrane</keyword>
<keyword evidence="11" id="KW-1185">Reference proteome</keyword>
<feature type="transmembrane region" description="Helical" evidence="9">
    <location>
        <begin position="100"/>
        <end position="120"/>
    </location>
</feature>
<dbReference type="GO" id="GO:0005886">
    <property type="term" value="C:plasma membrane"/>
    <property type="evidence" value="ECO:0007669"/>
    <property type="project" value="UniProtKB-SubCell"/>
</dbReference>
<dbReference type="PANTHER" id="PTHR34308">
    <property type="entry name" value="COBALAMIN BIOSYNTHESIS PROTEIN CBIB"/>
    <property type="match status" value="1"/>
</dbReference>
<keyword evidence="5 9" id="KW-0169">Cobalamin biosynthesis</keyword>
<evidence type="ECO:0000256" key="9">
    <source>
        <dbReference type="HAMAP-Rule" id="MF_00024"/>
    </source>
</evidence>
<keyword evidence="7 9" id="KW-1133">Transmembrane helix</keyword>
<dbReference type="InterPro" id="IPR004485">
    <property type="entry name" value="Cobalamin_biosynth_CobD/CbiB"/>
</dbReference>
<dbReference type="Proteomes" id="UP000000238">
    <property type="component" value="Chromosome"/>
</dbReference>
<dbReference type="Pfam" id="PF03186">
    <property type="entry name" value="CobD_Cbib"/>
    <property type="match status" value="1"/>
</dbReference>
<sequence>MRVDHGENRSPHHEPGAYRPMETLLILVLALSFDALLGEPRRLHPLVGFGRYAGWVEGGIRIADFSAPTMRALGAAALTAAILPWTAFAWLAGEWSESSAWVRILFSAFVLYLAIGWRSLLDHARRVAAPLRRHDADAARRSLSMIVSRDTAGLSEEEIASAATESALENGNDAIFAAIFWFLVAGIPGVVLYRLSNTLDAMWGYKNARYVNFGWAAARLDDVLNWIPARLTAFSYACCGAMDSALQCWRAQGAHWKSPNAGPVMAAGAGALRVRLGGAATYHGSLQQRPLLGCGDAASAQSIEGACALINRALALWTATVALGACALWLWGAV</sequence>
<dbReference type="EMBL" id="CP000155">
    <property type="protein sequence ID" value="ABC33106.1"/>
    <property type="molecule type" value="Genomic_DNA"/>
</dbReference>
<comment type="similarity">
    <text evidence="3 9">Belongs to the CobD/CbiB family.</text>
</comment>
<keyword evidence="6 9" id="KW-0812">Transmembrane</keyword>
<evidence type="ECO:0000256" key="2">
    <source>
        <dbReference type="ARBA" id="ARBA00004953"/>
    </source>
</evidence>
<dbReference type="GO" id="GO:0048472">
    <property type="term" value="F:threonine-phosphate decarboxylase activity"/>
    <property type="evidence" value="ECO:0007669"/>
    <property type="project" value="InterPro"/>
</dbReference>
<dbReference type="GO" id="GO:0009236">
    <property type="term" value="P:cobalamin biosynthetic process"/>
    <property type="evidence" value="ECO:0007669"/>
    <property type="project" value="UniProtKB-UniRule"/>
</dbReference>
<proteinExistence type="inferred from homology"/>
<keyword evidence="4 9" id="KW-1003">Cell membrane</keyword>
<evidence type="ECO:0000256" key="1">
    <source>
        <dbReference type="ARBA" id="ARBA00004651"/>
    </source>
</evidence>
<comment type="caution">
    <text evidence="9">Lacks conserved residue(s) required for the propagation of feature annotation.</text>
</comment>
<evidence type="ECO:0000256" key="4">
    <source>
        <dbReference type="ARBA" id="ARBA00022475"/>
    </source>
</evidence>
<comment type="function">
    <text evidence="9">Converts cobyric acid to cobinamide by the addition of aminopropanol on the F carboxylic group.</text>
</comment>
<dbReference type="PANTHER" id="PTHR34308:SF1">
    <property type="entry name" value="COBALAMIN BIOSYNTHESIS PROTEIN CBIB"/>
    <property type="match status" value="1"/>
</dbReference>
<dbReference type="GO" id="GO:0015420">
    <property type="term" value="F:ABC-type vitamin B12 transporter activity"/>
    <property type="evidence" value="ECO:0007669"/>
    <property type="project" value="UniProtKB-UniRule"/>
</dbReference>
<accession>Q2S8B8</accession>
<dbReference type="NCBIfam" id="TIGR00380">
    <property type="entry name" value="cobal_cbiB"/>
    <property type="match status" value="1"/>
</dbReference>
<evidence type="ECO:0000256" key="5">
    <source>
        <dbReference type="ARBA" id="ARBA00022573"/>
    </source>
</evidence>
<reference evidence="10 11" key="1">
    <citation type="journal article" date="2005" name="Nucleic Acids Res.">
        <title>Genomic blueprint of Hahella chejuensis, a marine microbe producing an algicidal agent.</title>
        <authorList>
            <person name="Jeong H."/>
            <person name="Yim J.H."/>
            <person name="Lee C."/>
            <person name="Choi S.-H."/>
            <person name="Park Y.K."/>
            <person name="Yoon S.H."/>
            <person name="Hur C.-G."/>
            <person name="Kang H.-Y."/>
            <person name="Kim D."/>
            <person name="Lee H.H."/>
            <person name="Park K.H."/>
            <person name="Park S.-H."/>
            <person name="Park H.-S."/>
            <person name="Lee H.K."/>
            <person name="Oh T.K."/>
            <person name="Kim J.F."/>
        </authorList>
    </citation>
    <scope>NUCLEOTIDE SEQUENCE [LARGE SCALE GENOMIC DNA]</scope>
    <source>
        <strain evidence="10 11">KCTC 2396</strain>
    </source>
</reference>
<evidence type="ECO:0000256" key="7">
    <source>
        <dbReference type="ARBA" id="ARBA00022989"/>
    </source>
</evidence>
<dbReference type="UniPathway" id="UPA00148"/>
<dbReference type="AlphaFoldDB" id="Q2S8B8"/>
<evidence type="ECO:0000313" key="11">
    <source>
        <dbReference type="Proteomes" id="UP000000238"/>
    </source>
</evidence>
<dbReference type="HAMAP" id="MF_00024">
    <property type="entry name" value="CobD_CbiB"/>
    <property type="match status" value="1"/>
</dbReference>
<dbReference type="STRING" id="349521.HCH_06462"/>
<dbReference type="KEGG" id="hch:HCH_06462"/>
<comment type="subcellular location">
    <subcellularLocation>
        <location evidence="1 9">Cell membrane</location>
        <topology evidence="1 9">Multi-pass membrane protein</topology>
    </subcellularLocation>
</comment>
<evidence type="ECO:0000313" key="10">
    <source>
        <dbReference type="EMBL" id="ABC33106.1"/>
    </source>
</evidence>
<feature type="transmembrane region" description="Helical" evidence="9">
    <location>
        <begin position="174"/>
        <end position="193"/>
    </location>
</feature>
<name>Q2S8B8_HAHCH</name>
<organism evidence="10 11">
    <name type="scientific">Hahella chejuensis (strain KCTC 2396)</name>
    <dbReference type="NCBI Taxonomy" id="349521"/>
    <lineage>
        <taxon>Bacteria</taxon>
        <taxon>Pseudomonadati</taxon>
        <taxon>Pseudomonadota</taxon>
        <taxon>Gammaproteobacteria</taxon>
        <taxon>Oceanospirillales</taxon>
        <taxon>Hahellaceae</taxon>
        <taxon>Hahella</taxon>
    </lineage>
</organism>
<gene>
    <name evidence="9 10" type="primary">cobD</name>
    <name evidence="10" type="ordered locus">HCH_06462</name>
</gene>
<evidence type="ECO:0000256" key="6">
    <source>
        <dbReference type="ARBA" id="ARBA00022692"/>
    </source>
</evidence>
<feature type="transmembrane region" description="Helical" evidence="9">
    <location>
        <begin position="314"/>
        <end position="332"/>
    </location>
</feature>
<protein>
    <recommendedName>
        <fullName evidence="9">Cobalamin biosynthesis protein CobD</fullName>
    </recommendedName>
</protein>
<dbReference type="eggNOG" id="COG1270">
    <property type="taxonomic scope" value="Bacteria"/>
</dbReference>
<evidence type="ECO:0000256" key="8">
    <source>
        <dbReference type="ARBA" id="ARBA00023136"/>
    </source>
</evidence>